<dbReference type="Proteomes" id="UP001501842">
    <property type="component" value="Unassembled WGS sequence"/>
</dbReference>
<comment type="caution">
    <text evidence="1">The sequence shown here is derived from an EMBL/GenBank/DDBJ whole genome shotgun (WGS) entry which is preliminary data.</text>
</comment>
<keyword evidence="2" id="KW-1185">Reference proteome</keyword>
<sequence>MPDPRSDVSSVYHAADDDVISAPRRFALIADYDDEHGHPRRDLAYYGLALPDGGFTTLLPDGRPHGRWTDPSRLCDLLGLELVWLDALP</sequence>
<evidence type="ECO:0000313" key="2">
    <source>
        <dbReference type="Proteomes" id="UP001501842"/>
    </source>
</evidence>
<proteinExistence type="predicted"/>
<name>A0ABN3TS73_9ACTN</name>
<reference evidence="1 2" key="1">
    <citation type="journal article" date="2019" name="Int. J. Syst. Evol. Microbiol.">
        <title>The Global Catalogue of Microorganisms (GCM) 10K type strain sequencing project: providing services to taxonomists for standard genome sequencing and annotation.</title>
        <authorList>
            <consortium name="The Broad Institute Genomics Platform"/>
            <consortium name="The Broad Institute Genome Sequencing Center for Infectious Disease"/>
            <person name="Wu L."/>
            <person name="Ma J."/>
        </authorList>
    </citation>
    <scope>NUCLEOTIDE SEQUENCE [LARGE SCALE GENOMIC DNA]</scope>
    <source>
        <strain evidence="1 2">JCM 8201</strain>
    </source>
</reference>
<evidence type="ECO:0000313" key="1">
    <source>
        <dbReference type="EMBL" id="GAA2718205.1"/>
    </source>
</evidence>
<dbReference type="RefSeq" id="WP_344447998.1">
    <property type="nucleotide sequence ID" value="NZ_BAAATZ010000001.1"/>
</dbReference>
<accession>A0ABN3TS73</accession>
<organism evidence="1 2">
    <name type="scientific">Actinocorallia aurantiaca</name>
    <dbReference type="NCBI Taxonomy" id="46204"/>
    <lineage>
        <taxon>Bacteria</taxon>
        <taxon>Bacillati</taxon>
        <taxon>Actinomycetota</taxon>
        <taxon>Actinomycetes</taxon>
        <taxon>Streptosporangiales</taxon>
        <taxon>Thermomonosporaceae</taxon>
        <taxon>Actinocorallia</taxon>
    </lineage>
</organism>
<dbReference type="EMBL" id="BAAATZ010000001">
    <property type="protein sequence ID" value="GAA2718205.1"/>
    <property type="molecule type" value="Genomic_DNA"/>
</dbReference>
<gene>
    <name evidence="1" type="ORF">GCM10010439_00740</name>
</gene>
<protein>
    <submittedName>
        <fullName evidence="1">Uncharacterized protein</fullName>
    </submittedName>
</protein>